<feature type="signal peptide" evidence="3">
    <location>
        <begin position="1"/>
        <end position="21"/>
    </location>
</feature>
<sequence>MRSLVLHVGVWSALLVGALSASSSDARASIIRSHEAVFSRLMNWQPSEGGDSEETTGAPTREIDQLGRCVIPMWNSRDFVCQEHIDVSGFNIFEDYRGRVRKRLEDGQLCTVQCPDPRWWQIPWDDEQILCTRGVLKTHAGAIVQKIDCRTASSFKFSVLVLVLIAVLGPVLALRSAAKPAPPLPGPTAQPIQIVDEPDSPTQATAGSG</sequence>
<keyword evidence="3" id="KW-0732">Signal</keyword>
<feature type="compositionally biased region" description="Polar residues" evidence="1">
    <location>
        <begin position="200"/>
        <end position="209"/>
    </location>
</feature>
<dbReference type="EMBL" id="CAJNDS010002398">
    <property type="protein sequence ID" value="CAE7460109.1"/>
    <property type="molecule type" value="Genomic_DNA"/>
</dbReference>
<evidence type="ECO:0000256" key="3">
    <source>
        <dbReference type="SAM" id="SignalP"/>
    </source>
</evidence>
<comment type="caution">
    <text evidence="4">The sequence shown here is derived from an EMBL/GenBank/DDBJ whole genome shotgun (WGS) entry which is preliminary data.</text>
</comment>
<gene>
    <name evidence="4" type="ORF">SNAT2548_LOCUS25531</name>
</gene>
<evidence type="ECO:0000313" key="4">
    <source>
        <dbReference type="EMBL" id="CAE7460109.1"/>
    </source>
</evidence>
<feature type="region of interest" description="Disordered" evidence="1">
    <location>
        <begin position="179"/>
        <end position="209"/>
    </location>
</feature>
<dbReference type="AlphaFoldDB" id="A0A812S457"/>
<name>A0A812S457_9DINO</name>
<keyword evidence="2" id="KW-0472">Membrane</keyword>
<dbReference type="Proteomes" id="UP000604046">
    <property type="component" value="Unassembled WGS sequence"/>
</dbReference>
<feature type="transmembrane region" description="Helical" evidence="2">
    <location>
        <begin position="155"/>
        <end position="174"/>
    </location>
</feature>
<feature type="chain" id="PRO_5032502205" evidence="3">
    <location>
        <begin position="22"/>
        <end position="209"/>
    </location>
</feature>
<proteinExistence type="predicted"/>
<accession>A0A812S457</accession>
<keyword evidence="5" id="KW-1185">Reference proteome</keyword>
<organism evidence="4 5">
    <name type="scientific">Symbiodinium natans</name>
    <dbReference type="NCBI Taxonomy" id="878477"/>
    <lineage>
        <taxon>Eukaryota</taxon>
        <taxon>Sar</taxon>
        <taxon>Alveolata</taxon>
        <taxon>Dinophyceae</taxon>
        <taxon>Suessiales</taxon>
        <taxon>Symbiodiniaceae</taxon>
        <taxon>Symbiodinium</taxon>
    </lineage>
</organism>
<reference evidence="4" key="1">
    <citation type="submission" date="2021-02" db="EMBL/GenBank/DDBJ databases">
        <authorList>
            <person name="Dougan E. K."/>
            <person name="Rhodes N."/>
            <person name="Thang M."/>
            <person name="Chan C."/>
        </authorList>
    </citation>
    <scope>NUCLEOTIDE SEQUENCE</scope>
</reference>
<evidence type="ECO:0000313" key="5">
    <source>
        <dbReference type="Proteomes" id="UP000604046"/>
    </source>
</evidence>
<dbReference type="OrthoDB" id="10560734at2759"/>
<keyword evidence="2" id="KW-0812">Transmembrane</keyword>
<keyword evidence="2" id="KW-1133">Transmembrane helix</keyword>
<evidence type="ECO:0000256" key="1">
    <source>
        <dbReference type="SAM" id="MobiDB-lite"/>
    </source>
</evidence>
<protein>
    <submittedName>
        <fullName evidence="4">Uncharacterized protein</fullName>
    </submittedName>
</protein>
<evidence type="ECO:0000256" key="2">
    <source>
        <dbReference type="SAM" id="Phobius"/>
    </source>
</evidence>